<feature type="compositionally biased region" description="Polar residues" evidence="4">
    <location>
        <begin position="243"/>
        <end position="286"/>
    </location>
</feature>
<comment type="caution">
    <text evidence="6">The sequence shown here is derived from an EMBL/GenBank/DDBJ whole genome shotgun (WGS) entry which is preliminary data.</text>
</comment>
<dbReference type="Pfam" id="PF00536">
    <property type="entry name" value="SAM_1"/>
    <property type="match status" value="1"/>
</dbReference>
<dbReference type="Proteomes" id="UP000664169">
    <property type="component" value="Unassembled WGS sequence"/>
</dbReference>
<evidence type="ECO:0000259" key="5">
    <source>
        <dbReference type="PROSITE" id="PS50118"/>
    </source>
</evidence>
<dbReference type="PANTHER" id="PTHR46040:SF3">
    <property type="entry name" value="HIGH MOBILITY GROUP PROTEIN 2"/>
    <property type="match status" value="1"/>
</dbReference>
<dbReference type="InterPro" id="IPR013761">
    <property type="entry name" value="SAM/pointed_sf"/>
</dbReference>
<dbReference type="Pfam" id="PF00505">
    <property type="entry name" value="HMG_box"/>
    <property type="match status" value="1"/>
</dbReference>
<feature type="DNA-binding region" description="HMG box" evidence="3">
    <location>
        <begin position="117"/>
        <end position="183"/>
    </location>
</feature>
<dbReference type="InterPro" id="IPR001660">
    <property type="entry name" value="SAM"/>
</dbReference>
<evidence type="ECO:0000256" key="1">
    <source>
        <dbReference type="ARBA" id="ARBA00023125"/>
    </source>
</evidence>
<dbReference type="GO" id="GO:0003677">
    <property type="term" value="F:DNA binding"/>
    <property type="evidence" value="ECO:0007669"/>
    <property type="project" value="UniProtKB-UniRule"/>
</dbReference>
<dbReference type="InterPro" id="IPR036910">
    <property type="entry name" value="HMG_box_dom_sf"/>
</dbReference>
<dbReference type="PROSITE" id="PS50118">
    <property type="entry name" value="HMG_BOX_2"/>
    <property type="match status" value="1"/>
</dbReference>
<protein>
    <recommendedName>
        <fullName evidence="5">HMG box domain-containing protein</fullName>
    </recommendedName>
</protein>
<dbReference type="SMART" id="SM00454">
    <property type="entry name" value="SAM"/>
    <property type="match status" value="1"/>
</dbReference>
<evidence type="ECO:0000313" key="7">
    <source>
        <dbReference type="Proteomes" id="UP000664169"/>
    </source>
</evidence>
<reference evidence="6" key="1">
    <citation type="submission" date="2021-03" db="EMBL/GenBank/DDBJ databases">
        <authorList>
            <person name="Tagirdzhanova G."/>
        </authorList>
    </citation>
    <scope>NUCLEOTIDE SEQUENCE</scope>
</reference>
<evidence type="ECO:0000256" key="2">
    <source>
        <dbReference type="ARBA" id="ARBA00023242"/>
    </source>
</evidence>
<dbReference type="GO" id="GO:0010468">
    <property type="term" value="P:regulation of gene expression"/>
    <property type="evidence" value="ECO:0007669"/>
    <property type="project" value="TreeGrafter"/>
</dbReference>
<dbReference type="SMART" id="SM00398">
    <property type="entry name" value="HMG"/>
    <property type="match status" value="1"/>
</dbReference>
<dbReference type="OrthoDB" id="1919336at2759"/>
<dbReference type="CDD" id="cd09487">
    <property type="entry name" value="SAM_superfamily"/>
    <property type="match status" value="1"/>
</dbReference>
<dbReference type="SUPFAM" id="SSF47769">
    <property type="entry name" value="SAM/Pointed domain"/>
    <property type="match status" value="1"/>
</dbReference>
<gene>
    <name evidence="6" type="ORF">GOMPHAMPRED_001068</name>
</gene>
<feature type="compositionally biased region" description="Polar residues" evidence="4">
    <location>
        <begin position="294"/>
        <end position="303"/>
    </location>
</feature>
<dbReference type="Gene3D" id="1.10.150.50">
    <property type="entry name" value="Transcription Factor, Ets-1"/>
    <property type="match status" value="1"/>
</dbReference>
<keyword evidence="2 3" id="KW-0539">Nucleus</keyword>
<feature type="region of interest" description="Disordered" evidence="4">
    <location>
        <begin position="202"/>
        <end position="309"/>
    </location>
</feature>
<keyword evidence="7" id="KW-1185">Reference proteome</keyword>
<evidence type="ECO:0000256" key="4">
    <source>
        <dbReference type="SAM" id="MobiDB-lite"/>
    </source>
</evidence>
<dbReference type="AlphaFoldDB" id="A0A8H3F1V2"/>
<feature type="domain" description="HMG box" evidence="5">
    <location>
        <begin position="117"/>
        <end position="183"/>
    </location>
</feature>
<keyword evidence="1 3" id="KW-0238">DNA-binding</keyword>
<organism evidence="6 7">
    <name type="scientific">Gomphillus americanus</name>
    <dbReference type="NCBI Taxonomy" id="1940652"/>
    <lineage>
        <taxon>Eukaryota</taxon>
        <taxon>Fungi</taxon>
        <taxon>Dikarya</taxon>
        <taxon>Ascomycota</taxon>
        <taxon>Pezizomycotina</taxon>
        <taxon>Lecanoromycetes</taxon>
        <taxon>OSLEUM clade</taxon>
        <taxon>Ostropomycetidae</taxon>
        <taxon>Ostropales</taxon>
        <taxon>Graphidaceae</taxon>
        <taxon>Gomphilloideae</taxon>
        <taxon>Gomphillus</taxon>
    </lineage>
</organism>
<feature type="compositionally biased region" description="Polar residues" evidence="4">
    <location>
        <begin position="377"/>
        <end position="386"/>
    </location>
</feature>
<evidence type="ECO:0000313" key="6">
    <source>
        <dbReference type="EMBL" id="CAF9916651.1"/>
    </source>
</evidence>
<dbReference type="EMBL" id="CAJPDQ010000011">
    <property type="protein sequence ID" value="CAF9916651.1"/>
    <property type="molecule type" value="Genomic_DNA"/>
</dbReference>
<proteinExistence type="predicted"/>
<name>A0A8H3F1V2_9LECA</name>
<evidence type="ECO:0000256" key="3">
    <source>
        <dbReference type="PROSITE-ProRule" id="PRU00267"/>
    </source>
</evidence>
<dbReference type="SUPFAM" id="SSF47095">
    <property type="entry name" value="HMG-box"/>
    <property type="match status" value="1"/>
</dbReference>
<dbReference type="Gene3D" id="1.10.30.10">
    <property type="entry name" value="High mobility group box domain"/>
    <property type="match status" value="1"/>
</dbReference>
<dbReference type="GO" id="GO:0005634">
    <property type="term" value="C:nucleus"/>
    <property type="evidence" value="ECO:0007669"/>
    <property type="project" value="UniProtKB-UniRule"/>
</dbReference>
<dbReference type="InterPro" id="IPR051965">
    <property type="entry name" value="ChromReg_NeuronalGeneExpr"/>
</dbReference>
<dbReference type="InterPro" id="IPR009071">
    <property type="entry name" value="HMG_box_dom"/>
</dbReference>
<sequence length="434" mass="47492">MTELSDIFDRLGLLQYLESFINEGFDTWEVVLYATESDLEALGLKLGHRRKLQKEIAEARGVSIEQVIGSATRNVATDDIPQIDTDAGSIASHGDKTAAGPFKRKYRRHPKTDTSAPERAPSAYVIFSNKIRAELKPQKLNFTDIAKIVGERWQVLEPEEKEQYESQAAAAKDRYNAALVKYKRTSQYRKYQQYLADFKARNTSQAAPETKRPKLETEISGTSSSGGSAILPFNDTDLRRTDSSASQSAFSPGPSLVTSPGVVSQNIPAQSRDSSIGSSLPATPVNSRFPPASSLHTEPSQRNYDIPPPSLPRILPLDNRDNRPHISSLIIDTSSSVNPRRSPAATLPTAIPPAAFIRHDTSKSSITSNISRDSTVASVYTPNTPSEETRSIRSLPPLTLSHHNSTDGANPNEGDRRLLSNLPSRFVADAPQGT</sequence>
<accession>A0A8H3F1V2</accession>
<dbReference type="PANTHER" id="PTHR46040">
    <property type="entry name" value="HIGH MOBILITY GROUP PROTEIN 2"/>
    <property type="match status" value="1"/>
</dbReference>
<feature type="region of interest" description="Disordered" evidence="4">
    <location>
        <begin position="377"/>
        <end position="434"/>
    </location>
</feature>